<sequence>MNGILIVDKPTDWTSFDVVAKLRGILGTRKLGHSGTLDPMATGVLPVFAGPASKAVDLQTDHTKAYRALVRFGLCTDTGDITGTVLERSDKQVTAQQIKEVLPQFLGVQMQTPPMYSAVKINGTPLYKLARQGVTVERKARQVEIHQLELVEQPDVQDFVLDVDCSKGTYVRTLMEDLGKALGVPATLAGLRRTRAGVFDLDCCYTLEQIQAAKDEGRLEELMVPVDRVFHQLPSIQLSEKAAQRLYHGAVCSRMSQPEGRYRLYGPQGFLGLGQVRSDATLKAEKLFVERA</sequence>
<dbReference type="PANTHER" id="PTHR13767">
    <property type="entry name" value="TRNA-PSEUDOURIDINE SYNTHASE"/>
    <property type="match status" value="1"/>
</dbReference>
<feature type="domain" description="Pseudouridine synthase II N-terminal" evidence="6">
    <location>
        <begin position="23"/>
        <end position="171"/>
    </location>
</feature>
<dbReference type="InterPro" id="IPR014780">
    <property type="entry name" value="tRNA_psdUridine_synth_TruB"/>
</dbReference>
<dbReference type="InterPro" id="IPR036974">
    <property type="entry name" value="PUA_sf"/>
</dbReference>
<dbReference type="Pfam" id="PF01509">
    <property type="entry name" value="TruB_N"/>
    <property type="match status" value="1"/>
</dbReference>
<comment type="catalytic activity">
    <reaction evidence="1 5">
        <text>uridine(55) in tRNA = pseudouridine(55) in tRNA</text>
        <dbReference type="Rhea" id="RHEA:42532"/>
        <dbReference type="Rhea" id="RHEA-COMP:10101"/>
        <dbReference type="Rhea" id="RHEA-COMP:10102"/>
        <dbReference type="ChEBI" id="CHEBI:65314"/>
        <dbReference type="ChEBI" id="CHEBI:65315"/>
        <dbReference type="EC" id="5.4.99.25"/>
    </reaction>
</comment>
<dbReference type="AlphaFoldDB" id="A0A948T286"/>
<dbReference type="Pfam" id="PF16198">
    <property type="entry name" value="TruB_C_2"/>
    <property type="match status" value="1"/>
</dbReference>
<dbReference type="GO" id="GO:0031119">
    <property type="term" value="P:tRNA pseudouridine synthesis"/>
    <property type="evidence" value="ECO:0007669"/>
    <property type="project" value="UniProtKB-UniRule"/>
</dbReference>
<name>A0A948T286_9FIRM</name>
<organism evidence="9 10">
    <name type="scientific">Candidatus Allofournierella pullistercoris</name>
    <dbReference type="NCBI Taxonomy" id="2838597"/>
    <lineage>
        <taxon>Bacteria</taxon>
        <taxon>Bacillati</taxon>
        <taxon>Bacillota</taxon>
        <taxon>Clostridia</taxon>
        <taxon>Eubacteriales</taxon>
        <taxon>Oscillospiraceae</taxon>
        <taxon>Allofournierella</taxon>
    </lineage>
</organism>
<dbReference type="Gene3D" id="3.30.2350.10">
    <property type="entry name" value="Pseudouridine synthase"/>
    <property type="match status" value="1"/>
</dbReference>
<feature type="active site" description="Nucleophile" evidence="5">
    <location>
        <position position="38"/>
    </location>
</feature>
<dbReference type="NCBIfam" id="TIGR00431">
    <property type="entry name" value="TruB"/>
    <property type="match status" value="1"/>
</dbReference>
<dbReference type="GO" id="GO:0160148">
    <property type="term" value="F:tRNA pseudouridine(55) synthase activity"/>
    <property type="evidence" value="ECO:0007669"/>
    <property type="project" value="UniProtKB-EC"/>
</dbReference>
<evidence type="ECO:0000256" key="2">
    <source>
        <dbReference type="ARBA" id="ARBA00005642"/>
    </source>
</evidence>
<comment type="similarity">
    <text evidence="2 5">Belongs to the pseudouridine synthase TruB family. Type 1 subfamily.</text>
</comment>
<evidence type="ECO:0000256" key="1">
    <source>
        <dbReference type="ARBA" id="ARBA00000385"/>
    </source>
</evidence>
<dbReference type="CDD" id="cd02573">
    <property type="entry name" value="PseudoU_synth_EcTruB"/>
    <property type="match status" value="1"/>
</dbReference>
<protein>
    <recommendedName>
        <fullName evidence="5">tRNA pseudouridine synthase B</fullName>
        <ecNumber evidence="5">5.4.99.25</ecNumber>
    </recommendedName>
    <alternativeName>
        <fullName evidence="5">tRNA pseudouridine(55) synthase</fullName>
        <shortName evidence="5">Psi55 synthase</shortName>
    </alternativeName>
    <alternativeName>
        <fullName evidence="5">tRNA pseudouridylate synthase</fullName>
    </alternativeName>
    <alternativeName>
        <fullName evidence="5">tRNA-uridine isomerase</fullName>
    </alternativeName>
</protein>
<feature type="domain" description="tRNA pseudouridylate synthase B C-terminal" evidence="8">
    <location>
        <begin position="172"/>
        <end position="229"/>
    </location>
</feature>
<dbReference type="InterPro" id="IPR032819">
    <property type="entry name" value="TruB_C"/>
</dbReference>
<dbReference type="InterPro" id="IPR002501">
    <property type="entry name" value="PsdUridine_synth_N"/>
</dbReference>
<reference evidence="9" key="2">
    <citation type="submission" date="2021-04" db="EMBL/GenBank/DDBJ databases">
        <authorList>
            <person name="Gilroy R."/>
        </authorList>
    </citation>
    <scope>NUCLEOTIDE SEQUENCE</scope>
    <source>
        <strain evidence="9">B5_2728</strain>
    </source>
</reference>
<comment type="caution">
    <text evidence="9">The sequence shown here is derived from an EMBL/GenBank/DDBJ whole genome shotgun (WGS) entry which is preliminary data.</text>
</comment>
<evidence type="ECO:0000256" key="5">
    <source>
        <dbReference type="HAMAP-Rule" id="MF_01080"/>
    </source>
</evidence>
<dbReference type="GO" id="GO:0003723">
    <property type="term" value="F:RNA binding"/>
    <property type="evidence" value="ECO:0007669"/>
    <property type="project" value="InterPro"/>
</dbReference>
<dbReference type="HAMAP" id="MF_01080">
    <property type="entry name" value="TruB_bact"/>
    <property type="match status" value="1"/>
</dbReference>
<dbReference type="PANTHER" id="PTHR13767:SF2">
    <property type="entry name" value="PSEUDOURIDYLATE SYNTHASE TRUB1"/>
    <property type="match status" value="1"/>
</dbReference>
<dbReference type="InterPro" id="IPR015240">
    <property type="entry name" value="tRNA_sdUridine_synth_fam1_C"/>
</dbReference>
<comment type="function">
    <text evidence="5">Responsible for synthesis of pseudouridine from uracil-55 in the psi GC loop of transfer RNAs.</text>
</comment>
<evidence type="ECO:0000313" key="9">
    <source>
        <dbReference type="EMBL" id="MBU3805896.1"/>
    </source>
</evidence>
<dbReference type="SUPFAM" id="SSF55120">
    <property type="entry name" value="Pseudouridine synthase"/>
    <property type="match status" value="1"/>
</dbReference>
<proteinExistence type="inferred from homology"/>
<dbReference type="InterPro" id="IPR020103">
    <property type="entry name" value="PsdUridine_synth_cat_dom_sf"/>
</dbReference>
<evidence type="ECO:0000259" key="8">
    <source>
        <dbReference type="Pfam" id="PF16198"/>
    </source>
</evidence>
<dbReference type="Pfam" id="PF09157">
    <property type="entry name" value="TruB-C_2"/>
    <property type="match status" value="1"/>
</dbReference>
<reference evidence="9" key="1">
    <citation type="journal article" date="2021" name="PeerJ">
        <title>Extensive microbial diversity within the chicken gut microbiome revealed by metagenomics and culture.</title>
        <authorList>
            <person name="Gilroy R."/>
            <person name="Ravi A."/>
            <person name="Getino M."/>
            <person name="Pursley I."/>
            <person name="Horton D.L."/>
            <person name="Alikhan N.F."/>
            <person name="Baker D."/>
            <person name="Gharbi K."/>
            <person name="Hall N."/>
            <person name="Watson M."/>
            <person name="Adriaenssens E.M."/>
            <person name="Foster-Nyarko E."/>
            <person name="Jarju S."/>
            <person name="Secka A."/>
            <person name="Antonio M."/>
            <person name="Oren A."/>
            <person name="Chaudhuri R.R."/>
            <person name="La Ragione R."/>
            <person name="Hildebrand F."/>
            <person name="Pallen M.J."/>
        </authorList>
    </citation>
    <scope>NUCLEOTIDE SEQUENCE</scope>
    <source>
        <strain evidence="9">B5_2728</strain>
    </source>
</reference>
<gene>
    <name evidence="5 9" type="primary">truB</name>
    <name evidence="9" type="ORF">H9882_03270</name>
</gene>
<feature type="domain" description="tRNA pseudouridine synthase II TruB subfamily 1 C-terminal" evidence="7">
    <location>
        <begin position="234"/>
        <end position="287"/>
    </location>
</feature>
<accession>A0A948T286</accession>
<dbReference type="Proteomes" id="UP000713596">
    <property type="component" value="Unassembled WGS sequence"/>
</dbReference>
<dbReference type="GO" id="GO:1990481">
    <property type="term" value="P:mRNA pseudouridine synthesis"/>
    <property type="evidence" value="ECO:0007669"/>
    <property type="project" value="TreeGrafter"/>
</dbReference>
<evidence type="ECO:0000256" key="4">
    <source>
        <dbReference type="ARBA" id="ARBA00023235"/>
    </source>
</evidence>
<keyword evidence="4 5" id="KW-0413">Isomerase</keyword>
<evidence type="ECO:0000313" key="10">
    <source>
        <dbReference type="Proteomes" id="UP000713596"/>
    </source>
</evidence>
<evidence type="ECO:0000259" key="6">
    <source>
        <dbReference type="Pfam" id="PF01509"/>
    </source>
</evidence>
<dbReference type="Gene3D" id="2.30.130.10">
    <property type="entry name" value="PUA domain"/>
    <property type="match status" value="1"/>
</dbReference>
<dbReference type="EMBL" id="JAHLFP010000022">
    <property type="protein sequence ID" value="MBU3805896.1"/>
    <property type="molecule type" value="Genomic_DNA"/>
</dbReference>
<evidence type="ECO:0000259" key="7">
    <source>
        <dbReference type="Pfam" id="PF09157"/>
    </source>
</evidence>
<keyword evidence="3 5" id="KW-0819">tRNA processing</keyword>
<evidence type="ECO:0000256" key="3">
    <source>
        <dbReference type="ARBA" id="ARBA00022694"/>
    </source>
</evidence>
<dbReference type="EC" id="5.4.99.25" evidence="5"/>